<geneLocation type="plasmid" evidence="2 3">
    <name>pGXY010</name>
</geneLocation>
<dbReference type="HOGENOM" id="CLU_117583_0_0_5"/>
<keyword evidence="2" id="KW-0614">Plasmid</keyword>
<accession>G2I7U5</accession>
<evidence type="ECO:0000259" key="1">
    <source>
        <dbReference type="PROSITE" id="PS50965"/>
    </source>
</evidence>
<name>G2I7U5_KOMMN</name>
<evidence type="ECO:0000313" key="3">
    <source>
        <dbReference type="Proteomes" id="UP000009044"/>
    </source>
</evidence>
<evidence type="ECO:0000313" key="2">
    <source>
        <dbReference type="EMBL" id="BAK85988.1"/>
    </source>
</evidence>
<dbReference type="PROSITE" id="PS50965">
    <property type="entry name" value="NERD"/>
    <property type="match status" value="1"/>
</dbReference>
<gene>
    <name evidence="2" type="ordered locus">GLX_28340</name>
</gene>
<reference evidence="2 3" key="1">
    <citation type="journal article" date="2011" name="J. Bacteriol.">
        <title>Complete genome sequence of NBRC 3288, a unique cellulose-nonproducing strain of Gluconacetobacter xylinus isolated from vinegar.</title>
        <authorList>
            <person name="Ogino H."/>
            <person name="Azuma Y."/>
            <person name="Hosoyama A."/>
            <person name="Nakazawa H."/>
            <person name="Matsutani M."/>
            <person name="Hasegawa A."/>
            <person name="Otsuyama K."/>
            <person name="Matsushita K."/>
            <person name="Fujita N."/>
            <person name="Shirai M."/>
        </authorList>
    </citation>
    <scope>NUCLEOTIDE SEQUENCE [LARGE SCALE GENOMIC DNA]</scope>
    <source>
        <strain evidence="3">NBRC 3288 / BCRC 11682 / LMG 1693</strain>
        <plasmid evidence="2 3">pGXY010</plasmid>
    </source>
</reference>
<dbReference type="InterPro" id="IPR011528">
    <property type="entry name" value="NERD"/>
</dbReference>
<protein>
    <submittedName>
        <fullName evidence="2">NERD domain protein</fullName>
    </submittedName>
</protein>
<organism evidence="2 3">
    <name type="scientific">Komagataeibacter medellinensis (strain NBRC 3288 / BCRC 11682 / LMG 1693 / Kondo 51)</name>
    <name type="common">Gluconacetobacter medellinensis</name>
    <dbReference type="NCBI Taxonomy" id="634177"/>
    <lineage>
        <taxon>Bacteria</taxon>
        <taxon>Pseudomonadati</taxon>
        <taxon>Pseudomonadota</taxon>
        <taxon>Alphaproteobacteria</taxon>
        <taxon>Acetobacterales</taxon>
        <taxon>Acetobacteraceae</taxon>
        <taxon>Komagataeibacter</taxon>
    </lineage>
</organism>
<dbReference type="EMBL" id="AP012160">
    <property type="protein sequence ID" value="BAK85988.1"/>
    <property type="molecule type" value="Genomic_DNA"/>
</dbReference>
<dbReference type="Pfam" id="PF08378">
    <property type="entry name" value="NERD"/>
    <property type="match status" value="1"/>
</dbReference>
<dbReference type="PATRIC" id="fig|634177.7.peg.3152"/>
<dbReference type="eggNOG" id="COG0551">
    <property type="taxonomic scope" value="Bacteria"/>
</dbReference>
<dbReference type="AlphaFoldDB" id="G2I7U5"/>
<feature type="domain" description="NERD" evidence="1">
    <location>
        <begin position="45"/>
        <end position="164"/>
    </location>
</feature>
<sequence>MLSGRGTTGEDCVARLRRHRVKPSGSCRLTAREAQVWRSFRAAIQGEKGESAVAHVLDRSGLAVLHNAILPTGDGRTTQIDHLFLSPRGIHVVETKRYGGELTGHPEDERWRQRFAVEAPDAPPRLIYSPVMQNAAHCRAVYALARLVDPTIQVFSHVVMTGTAVLSPALVACTLSLSELETLLHDLERNVPQGTLINAWRRIGLACHASGHQ</sequence>
<proteinExistence type="predicted"/>
<dbReference type="KEGG" id="gxy:GLX_28340"/>
<dbReference type="Proteomes" id="UP000009044">
    <property type="component" value="Plasmid pGXY010"/>
</dbReference>